<organism evidence="2 3">
    <name type="scientific">Chryseobacterium tagetis</name>
    <dbReference type="NCBI Taxonomy" id="2801334"/>
    <lineage>
        <taxon>Bacteria</taxon>
        <taxon>Pseudomonadati</taxon>
        <taxon>Bacteroidota</taxon>
        <taxon>Flavobacteriia</taxon>
        <taxon>Flavobacteriales</taxon>
        <taxon>Weeksellaceae</taxon>
        <taxon>Chryseobacterium group</taxon>
        <taxon>Chryseobacterium</taxon>
    </lineage>
</organism>
<dbReference type="Proteomes" id="UP000618240">
    <property type="component" value="Unassembled WGS sequence"/>
</dbReference>
<dbReference type="EMBL" id="JAERSE020000003">
    <property type="protein sequence ID" value="MCA6067796.1"/>
    <property type="molecule type" value="Genomic_DNA"/>
</dbReference>
<dbReference type="InterPro" id="IPR048911">
    <property type="entry name" value="Bflower"/>
</dbReference>
<reference evidence="2 3" key="1">
    <citation type="submission" date="2021-09" db="EMBL/GenBank/DDBJ databases">
        <title>Genome sequencing and assembly of Chryseobacterium sp. RG1.</title>
        <authorList>
            <person name="Chhetri G."/>
        </authorList>
    </citation>
    <scope>NUCLEOTIDE SEQUENCE [LARGE SCALE GENOMIC DNA]</scope>
    <source>
        <strain evidence="2 3">RG1</strain>
    </source>
</reference>
<evidence type="ECO:0000259" key="1">
    <source>
        <dbReference type="Pfam" id="PF21784"/>
    </source>
</evidence>
<name>A0ABS8A1D3_9FLAO</name>
<evidence type="ECO:0000313" key="3">
    <source>
        <dbReference type="Proteomes" id="UP000618240"/>
    </source>
</evidence>
<dbReference type="Pfam" id="PF21784">
    <property type="entry name" value="Bflower"/>
    <property type="match status" value="1"/>
</dbReference>
<dbReference type="RefSeq" id="WP_225688767.1">
    <property type="nucleotide sequence ID" value="NZ_JAERSE020000003.1"/>
</dbReference>
<feature type="domain" description="4-fold beta flower" evidence="1">
    <location>
        <begin position="3"/>
        <end position="74"/>
    </location>
</feature>
<gene>
    <name evidence="2" type="ORF">JI747_011445</name>
</gene>
<keyword evidence="3" id="KW-1185">Reference proteome</keyword>
<proteinExistence type="predicted"/>
<accession>A0ABS8A1D3</accession>
<sequence>MTALFNKDTDLVGWLSDDKKNIFDTNMKWVAFVASDTSVWNVSQKNWCSHLYGNNIRDYNGKTLFWNPDTPISNTLKKKNIIQ</sequence>
<comment type="caution">
    <text evidence="2">The sequence shown here is derived from an EMBL/GenBank/DDBJ whole genome shotgun (WGS) entry which is preliminary data.</text>
</comment>
<protein>
    <recommendedName>
        <fullName evidence="1">4-fold beta flower domain-containing protein</fullName>
    </recommendedName>
</protein>
<evidence type="ECO:0000313" key="2">
    <source>
        <dbReference type="EMBL" id="MCA6067796.1"/>
    </source>
</evidence>